<dbReference type="SMART" id="SM00698">
    <property type="entry name" value="MORN"/>
    <property type="match status" value="2"/>
</dbReference>
<dbReference type="OrthoDB" id="312983at2759"/>
<dbReference type="InterPro" id="IPR003409">
    <property type="entry name" value="MORN"/>
</dbReference>
<dbReference type="AlphaFoldDB" id="A0A8S1RHD7"/>
<keyword evidence="4" id="KW-1185">Reference proteome</keyword>
<keyword evidence="1" id="KW-0677">Repeat</keyword>
<comment type="caution">
    <text evidence="3">The sequence shown here is derived from an EMBL/GenBank/DDBJ whole genome shotgun (WGS) entry which is preliminary data.</text>
</comment>
<dbReference type="EMBL" id="CAJJDN010000168">
    <property type="protein sequence ID" value="CAD8126594.1"/>
    <property type="molecule type" value="Genomic_DNA"/>
</dbReference>
<reference evidence="3" key="1">
    <citation type="submission" date="2021-01" db="EMBL/GenBank/DDBJ databases">
        <authorList>
            <consortium name="Genoscope - CEA"/>
            <person name="William W."/>
        </authorList>
    </citation>
    <scope>NUCLEOTIDE SEQUENCE</scope>
</reference>
<sequence>MQNHNSLCQSCDKSKVDYIQIEDVKSSFALCEQCLQKKDNKQKYLKIKEFQDKCKRKIKDDFPNFYKIYLLKKNIDQIKSWKTKMLPQLGDVLSFLENKNYSIQNFQILIKFFCEDGKKFEKLANQIIFFLYANQFNILNSVDQKQQGQNSQLKEKFSTYLQGFINKQFKIVMDYIEPSIMKIFSQIPENFQIYDQYFSEEDIKQEEGSKYFGYSNIIDQKNGKGVYLQKEIIYFGIFENDIFKYGVKFEFISKEEGEFFFGQFNQDVIENNGKMIAYKIQDQIMFQEYEGQYKDGLRNGKGKFIWNKNQKNEILYDGEWINDLQNGVGVIMKDGKQDFTSFEEGKMIPKITNKQNQNTFQQNQFQHFNPQFKQQTQEQEQIQQTSIQFFSQYQNKPLNEQPLSQIQQFQKDIRKTQFQDQNNISQNYQNNIVRNTNTNMNMNNTNNMNMNINYRNMNNTNANNTNLNNTFLNNTNANNTNLNNTNANNTNLNNTNANNTNLNNTNANNTNLNNTNANNTNLNNTNANNTNLNNTNLNNTNANNTNANMNNCYRNMNNINLNMNNNTNTNMSIQNNLNNQQSQLNQNQIFQKKYSFEKFNFTNNNFKSFQTPQPEKNQPQIGLQSQEFKTDQNQKEIKPPMQYGQFIPSKLNTQFGQFNPSKTNPQFNQGQQLQSTDIQQNQYKK</sequence>
<name>A0A8S1RHD7_9CILI</name>
<evidence type="ECO:0000256" key="1">
    <source>
        <dbReference type="ARBA" id="ARBA00022737"/>
    </source>
</evidence>
<evidence type="ECO:0008006" key="5">
    <source>
        <dbReference type="Google" id="ProtNLM"/>
    </source>
</evidence>
<proteinExistence type="predicted"/>
<dbReference type="Pfam" id="PF02493">
    <property type="entry name" value="MORN"/>
    <property type="match status" value="2"/>
</dbReference>
<organism evidence="3 4">
    <name type="scientific">Paramecium sonneborni</name>
    <dbReference type="NCBI Taxonomy" id="65129"/>
    <lineage>
        <taxon>Eukaryota</taxon>
        <taxon>Sar</taxon>
        <taxon>Alveolata</taxon>
        <taxon>Ciliophora</taxon>
        <taxon>Intramacronucleata</taxon>
        <taxon>Oligohymenophorea</taxon>
        <taxon>Peniculida</taxon>
        <taxon>Parameciidae</taxon>
        <taxon>Paramecium</taxon>
    </lineage>
</organism>
<gene>
    <name evidence="3" type="ORF">PSON_ATCC_30995.1.T1680095</name>
</gene>
<feature type="region of interest" description="Disordered" evidence="2">
    <location>
        <begin position="652"/>
        <end position="685"/>
    </location>
</feature>
<dbReference type="Proteomes" id="UP000692954">
    <property type="component" value="Unassembled WGS sequence"/>
</dbReference>
<accession>A0A8S1RHD7</accession>
<evidence type="ECO:0000313" key="4">
    <source>
        <dbReference type="Proteomes" id="UP000692954"/>
    </source>
</evidence>
<evidence type="ECO:0000313" key="3">
    <source>
        <dbReference type="EMBL" id="CAD8126594.1"/>
    </source>
</evidence>
<evidence type="ECO:0000256" key="2">
    <source>
        <dbReference type="SAM" id="MobiDB-lite"/>
    </source>
</evidence>
<protein>
    <recommendedName>
        <fullName evidence="5">MORN repeat protein</fullName>
    </recommendedName>
</protein>